<dbReference type="InterPro" id="IPR018680">
    <property type="entry name" value="DUF2164"/>
</dbReference>
<dbReference type="Pfam" id="PF09932">
    <property type="entry name" value="DUF2164"/>
    <property type="match status" value="1"/>
</dbReference>
<evidence type="ECO:0000313" key="1">
    <source>
        <dbReference type="EMBL" id="QIZ78184.1"/>
    </source>
</evidence>
<dbReference type="RefSeq" id="WP_168661903.1">
    <property type="nucleotide sequence ID" value="NZ_CP051180.1"/>
</dbReference>
<dbReference type="AlphaFoldDB" id="A0A6H1UGL4"/>
<keyword evidence="2" id="KW-1185">Reference proteome</keyword>
<protein>
    <submittedName>
        <fullName evidence="1">DUF2164 domain-containing protein</fullName>
    </submittedName>
</protein>
<dbReference type="EMBL" id="CP051180">
    <property type="protein sequence ID" value="QIZ78184.1"/>
    <property type="molecule type" value="Genomic_DNA"/>
</dbReference>
<reference evidence="1 2" key="1">
    <citation type="submission" date="2020-04" db="EMBL/GenBank/DDBJ databases">
        <title>Ferrimonas sp. S7 isolated from sea water.</title>
        <authorList>
            <person name="Bae S.S."/>
            <person name="Baek K."/>
        </authorList>
    </citation>
    <scope>NUCLEOTIDE SEQUENCE [LARGE SCALE GENOMIC DNA]</scope>
    <source>
        <strain evidence="1 2">S7</strain>
    </source>
</reference>
<accession>A0A6H1UGL4</accession>
<sequence length="82" mass="9651">MPIVKFSREQEEALALKVQRYCSDEFDVDLGQFEAEFLLQFVVKQVEPEIYNHALEHCHKLAEQRLADLHDDLYQLEQTSAL</sequence>
<gene>
    <name evidence="1" type="ORF">HER31_15505</name>
</gene>
<organism evidence="1 2">
    <name type="scientific">Ferrimonas lipolytica</name>
    <dbReference type="NCBI Taxonomy" id="2724191"/>
    <lineage>
        <taxon>Bacteria</taxon>
        <taxon>Pseudomonadati</taxon>
        <taxon>Pseudomonadota</taxon>
        <taxon>Gammaproteobacteria</taxon>
        <taxon>Alteromonadales</taxon>
        <taxon>Ferrimonadaceae</taxon>
        <taxon>Ferrimonas</taxon>
    </lineage>
</organism>
<proteinExistence type="predicted"/>
<name>A0A6H1UGL4_9GAMM</name>
<dbReference type="KEGG" id="fes:HER31_15505"/>
<evidence type="ECO:0000313" key="2">
    <source>
        <dbReference type="Proteomes" id="UP000501602"/>
    </source>
</evidence>
<dbReference type="Proteomes" id="UP000501602">
    <property type="component" value="Chromosome"/>
</dbReference>